<comment type="caution">
    <text evidence="2">The sequence shown here is derived from an EMBL/GenBank/DDBJ whole genome shotgun (WGS) entry which is preliminary data.</text>
</comment>
<dbReference type="Proteomes" id="UP000326570">
    <property type="component" value="Unassembled WGS sequence"/>
</dbReference>
<keyword evidence="3" id="KW-1185">Reference proteome</keyword>
<protein>
    <recommendedName>
        <fullName evidence="4">Outer membrane protein beta-barrel domain-containing protein</fullName>
    </recommendedName>
</protein>
<evidence type="ECO:0000313" key="3">
    <source>
        <dbReference type="Proteomes" id="UP000326570"/>
    </source>
</evidence>
<name>A0A5N1J2Q2_9BACT</name>
<dbReference type="Gene3D" id="2.40.160.20">
    <property type="match status" value="1"/>
</dbReference>
<accession>A0A5N1J2Q2</accession>
<dbReference type="RefSeq" id="WP_150903378.1">
    <property type="nucleotide sequence ID" value="NZ_VTWT01000003.1"/>
</dbReference>
<evidence type="ECO:0000313" key="2">
    <source>
        <dbReference type="EMBL" id="KAA9340307.1"/>
    </source>
</evidence>
<gene>
    <name evidence="2" type="ORF">F0P94_08145</name>
</gene>
<keyword evidence="1" id="KW-0732">Signal</keyword>
<organism evidence="2 3">
    <name type="scientific">Adhaeribacter soli</name>
    <dbReference type="NCBI Taxonomy" id="2607655"/>
    <lineage>
        <taxon>Bacteria</taxon>
        <taxon>Pseudomonadati</taxon>
        <taxon>Bacteroidota</taxon>
        <taxon>Cytophagia</taxon>
        <taxon>Cytophagales</taxon>
        <taxon>Hymenobacteraceae</taxon>
        <taxon>Adhaeribacter</taxon>
    </lineage>
</organism>
<dbReference type="AlphaFoldDB" id="A0A5N1J2Q2"/>
<proteinExistence type="predicted"/>
<feature type="signal peptide" evidence="1">
    <location>
        <begin position="1"/>
        <end position="20"/>
    </location>
</feature>
<sequence>MKKLILSAALLAGLAFGAKAQTTTTSDEGGIKPVAGEVTMEANVSLLNGGVSLSNSLNQLRGRYFLSDNMAVRLGVNISYNSDAPRPDVESRTIEFSLAPGIEKHFAGTNRLSPYVGADLLFGIKNVHFEDENDRGGGIDRIEIDGSIDNGNNRGFFLIGLAGVAGCDFYVARHLYFGYELGLELSSTKLSEVETTTTYNNGSSITIKTPDESNFNFGPRVRNGIRVGFVF</sequence>
<evidence type="ECO:0008006" key="4">
    <source>
        <dbReference type="Google" id="ProtNLM"/>
    </source>
</evidence>
<evidence type="ECO:0000256" key="1">
    <source>
        <dbReference type="SAM" id="SignalP"/>
    </source>
</evidence>
<dbReference type="EMBL" id="VTWT01000003">
    <property type="protein sequence ID" value="KAA9340307.1"/>
    <property type="molecule type" value="Genomic_DNA"/>
</dbReference>
<reference evidence="2 3" key="1">
    <citation type="submission" date="2019-09" db="EMBL/GenBank/DDBJ databases">
        <title>Genome sequence of Adhaeribacter sp. M2.</title>
        <authorList>
            <person name="Srinivasan S."/>
        </authorList>
    </citation>
    <scope>NUCLEOTIDE SEQUENCE [LARGE SCALE GENOMIC DNA]</scope>
    <source>
        <strain evidence="2 3">M2</strain>
    </source>
</reference>
<feature type="chain" id="PRO_5024947382" description="Outer membrane protein beta-barrel domain-containing protein" evidence="1">
    <location>
        <begin position="21"/>
        <end position="231"/>
    </location>
</feature>